<dbReference type="OrthoDB" id="2499284at2759"/>
<proteinExistence type="predicted"/>
<protein>
    <submittedName>
        <fullName evidence="2">Uncharacterized protein</fullName>
    </submittedName>
</protein>
<feature type="region of interest" description="Disordered" evidence="1">
    <location>
        <begin position="296"/>
        <end position="327"/>
    </location>
</feature>
<dbReference type="AlphaFoldDB" id="A0A0L6VAJ0"/>
<sequence>MPWNSARSLLHNKLMAGCCFIYAIRIVRAHPSLQDAVEGHELTPGLHLSAEDVHAPFLQYGGLNLEGFINHKPPQESPPAAHYQPGFSNSNPQWLGWNVDHVYPNANPENGLMSNAAKRQKTVQNGPFATPVPQSNYGFDASFPTGATYEDTFWPAEITESMFQSILPHEFEWPQEDFNVSQLCKEIPSSEFQQFNDLMWLSSLEHVQPASSSALEQQAPGVLIPAEPESQLLTSQKFASPHADLFFYGKDKQLLSKPQNFANLLWPFTLEHNNQPHPTLPVTPFLPQAQYSLNQHSENQHHAHGSKDYAQNGAHHQIQSCPPFDSHKNRQELVTHEGSSLAHPMGDLSEKLDKNSEPVHVSPPWDPELSELRIPVTSIDEEILREFMHEFESRIGNSLKVLHCRLVDEVFAHLRDHLPIKLYEVSTNPWFYQIRIELAPEFIKHNINPKIITVNPQVKIKKQVTNLISWLLYINTAVLRSINATETMSTDHKLVDWIFKQIFEPQNSLPVFGMFSSQDIKAFTRGKEFGPIQRMLIILLSSSLRSRREAQTALMMISHYYEKKYPEVFRAMKSGQLPDLRSAIQSKHSNVIIGNGFDEGSWIQELGNFPVRGLKQLPESLKPESLNQYSVNGHISLNLGASKQELSSHIKQMFSARNPYLSPSHSFKFNDSKFPVVITLRKKEDSQGRKHGWVWLRYTGNQMPMQTRIVLNKLNRFISHLNVCHSALLRHMKNKNLKIEIDLQPLLINWFQQVLFDMNHNKLPLLGDFVLEDGESIDSFTPEYFNEIQRLLIRLITSQNSHRRNFQGALSVFGYWLKNMTGMLYTHLFKNDEEYWDILTKVIDRASRLRKR</sequence>
<feature type="compositionally biased region" description="Basic and acidic residues" evidence="1">
    <location>
        <begin position="298"/>
        <end position="307"/>
    </location>
</feature>
<organism evidence="2 3">
    <name type="scientific">Puccinia sorghi</name>
    <dbReference type="NCBI Taxonomy" id="27349"/>
    <lineage>
        <taxon>Eukaryota</taxon>
        <taxon>Fungi</taxon>
        <taxon>Dikarya</taxon>
        <taxon>Basidiomycota</taxon>
        <taxon>Pucciniomycotina</taxon>
        <taxon>Pucciniomycetes</taxon>
        <taxon>Pucciniales</taxon>
        <taxon>Pucciniaceae</taxon>
        <taxon>Puccinia</taxon>
    </lineage>
</organism>
<evidence type="ECO:0000313" key="2">
    <source>
        <dbReference type="EMBL" id="KNZ57763.1"/>
    </source>
</evidence>
<dbReference type="VEuPathDB" id="FungiDB:VP01_207g6"/>
<dbReference type="Proteomes" id="UP000037035">
    <property type="component" value="Unassembled WGS sequence"/>
</dbReference>
<keyword evidence="3" id="KW-1185">Reference proteome</keyword>
<accession>A0A0L6VAJ0</accession>
<gene>
    <name evidence="2" type="ORF">VP01_207g6</name>
</gene>
<reference evidence="2 3" key="1">
    <citation type="submission" date="2015-08" db="EMBL/GenBank/DDBJ databases">
        <title>Next Generation Sequencing and Analysis of the Genome of Puccinia sorghi L Schw, the Causal Agent of Maize Common Rust.</title>
        <authorList>
            <person name="Rochi L."/>
            <person name="Burguener G."/>
            <person name="Darino M."/>
            <person name="Turjanski A."/>
            <person name="Kreff E."/>
            <person name="Dieguez M.J."/>
            <person name="Sacco F."/>
        </authorList>
    </citation>
    <scope>NUCLEOTIDE SEQUENCE [LARGE SCALE GENOMIC DNA]</scope>
    <source>
        <strain evidence="2 3">RO10H11247</strain>
    </source>
</reference>
<comment type="caution">
    <text evidence="2">The sequence shown here is derived from an EMBL/GenBank/DDBJ whole genome shotgun (WGS) entry which is preliminary data.</text>
</comment>
<name>A0A0L6VAJ0_9BASI</name>
<evidence type="ECO:0000256" key="1">
    <source>
        <dbReference type="SAM" id="MobiDB-lite"/>
    </source>
</evidence>
<dbReference type="EMBL" id="LAVV01006926">
    <property type="protein sequence ID" value="KNZ57763.1"/>
    <property type="molecule type" value="Genomic_DNA"/>
</dbReference>
<evidence type="ECO:0000313" key="3">
    <source>
        <dbReference type="Proteomes" id="UP000037035"/>
    </source>
</evidence>